<dbReference type="Pfam" id="PF00227">
    <property type="entry name" value="Proteasome"/>
    <property type="match status" value="1"/>
</dbReference>
<dbReference type="GO" id="GO:0005839">
    <property type="term" value="C:proteasome core complex"/>
    <property type="evidence" value="ECO:0007669"/>
    <property type="project" value="InterPro"/>
</dbReference>
<dbReference type="InterPro" id="IPR029055">
    <property type="entry name" value="Ntn_hydrolases_N"/>
</dbReference>
<evidence type="ECO:0000313" key="3">
    <source>
        <dbReference type="Proteomes" id="UP000054815"/>
    </source>
</evidence>
<dbReference type="EMBL" id="JYDU01000049">
    <property type="protein sequence ID" value="KRX95932.1"/>
    <property type="molecule type" value="Genomic_DNA"/>
</dbReference>
<evidence type="ECO:0000256" key="1">
    <source>
        <dbReference type="SAM" id="Phobius"/>
    </source>
</evidence>
<sequence>LYVLLLLAFSVVQLHIVVVHFIAFFCLLKSITFRITSTKAQNVELSFRNENKRICFDRCGHDVHTASLDDDRKYTDNKFYLPTDSCAMVVLGDGGEADVFGEYVERNMHLYNFRHGFNLSPKNIAAFARKTIIDNLRTATPHLVNMILAGYDEQEGPYLSMIDYLGTQFTGPYLMFGYGNFTFEEAMDALKACFQEVRKRLIVDVKALQVKIVDKNGIRDLENIVL</sequence>
<dbReference type="GO" id="GO:0051603">
    <property type="term" value="P:proteolysis involved in protein catabolic process"/>
    <property type="evidence" value="ECO:0007669"/>
    <property type="project" value="InterPro"/>
</dbReference>
<dbReference type="Proteomes" id="UP000054815">
    <property type="component" value="Unassembled WGS sequence"/>
</dbReference>
<feature type="transmembrane region" description="Helical" evidence="1">
    <location>
        <begin position="6"/>
        <end position="28"/>
    </location>
</feature>
<gene>
    <name evidence="2" type="primary">Psmb2</name>
    <name evidence="2" type="ORF">T4E_2440</name>
</gene>
<protein>
    <submittedName>
        <fullName evidence="2">Proteasome subunit beta type-2</fullName>
    </submittedName>
</protein>
<proteinExistence type="predicted"/>
<accession>A0A0V0Y7A9</accession>
<dbReference type="InterPro" id="IPR001353">
    <property type="entry name" value="Proteasome_sua/b"/>
</dbReference>
<keyword evidence="1" id="KW-0472">Membrane</keyword>
<keyword evidence="1" id="KW-1133">Transmembrane helix</keyword>
<dbReference type="SUPFAM" id="SSF56235">
    <property type="entry name" value="N-terminal nucleophile aminohydrolases (Ntn hydrolases)"/>
    <property type="match status" value="1"/>
</dbReference>
<keyword evidence="1" id="KW-0812">Transmembrane</keyword>
<evidence type="ECO:0000313" key="2">
    <source>
        <dbReference type="EMBL" id="KRX95932.1"/>
    </source>
</evidence>
<reference evidence="2 3" key="1">
    <citation type="submission" date="2015-01" db="EMBL/GenBank/DDBJ databases">
        <title>Evolution of Trichinella species and genotypes.</title>
        <authorList>
            <person name="Korhonen P.K."/>
            <person name="Edoardo P."/>
            <person name="Giuseppe L.R."/>
            <person name="Gasser R.B."/>
        </authorList>
    </citation>
    <scope>NUCLEOTIDE SEQUENCE [LARGE SCALE GENOMIC DNA]</scope>
    <source>
        <strain evidence="2">ISS141</strain>
    </source>
</reference>
<dbReference type="Gene3D" id="3.60.20.10">
    <property type="entry name" value="Glutamine Phosphoribosylpyrophosphate, subunit 1, domain 1"/>
    <property type="match status" value="1"/>
</dbReference>
<name>A0A0V0Y7A9_TRIPS</name>
<feature type="non-terminal residue" evidence="2">
    <location>
        <position position="1"/>
    </location>
</feature>
<dbReference type="AlphaFoldDB" id="A0A0V0Y7A9"/>
<comment type="caution">
    <text evidence="2">The sequence shown here is derived from an EMBL/GenBank/DDBJ whole genome shotgun (WGS) entry which is preliminary data.</text>
</comment>
<keyword evidence="2" id="KW-0647">Proteasome</keyword>
<organism evidence="2 3">
    <name type="scientific">Trichinella pseudospiralis</name>
    <name type="common">Parasitic roundworm</name>
    <dbReference type="NCBI Taxonomy" id="6337"/>
    <lineage>
        <taxon>Eukaryota</taxon>
        <taxon>Metazoa</taxon>
        <taxon>Ecdysozoa</taxon>
        <taxon>Nematoda</taxon>
        <taxon>Enoplea</taxon>
        <taxon>Dorylaimia</taxon>
        <taxon>Trichinellida</taxon>
        <taxon>Trichinellidae</taxon>
        <taxon>Trichinella</taxon>
    </lineage>
</organism>